<keyword evidence="3" id="KW-1185">Reference proteome</keyword>
<dbReference type="STRING" id="1602171.ST44_01040"/>
<accession>A0A0D0IYQ7</accession>
<gene>
    <name evidence="2" type="ORF">ST44_01040</name>
</gene>
<evidence type="ECO:0000313" key="2">
    <source>
        <dbReference type="EMBL" id="KIP64766.1"/>
    </source>
</evidence>
<evidence type="ECO:0008006" key="4">
    <source>
        <dbReference type="Google" id="ProtNLM"/>
    </source>
</evidence>
<sequence length="343" mass="39517">MIIHVANPIYDSVFKYLMEDERIAKTILSALLKKEVIHVTVRPHEYSNTTRDTLSMFRIDFAATVREREGGAIKDRIVLIELQKTWLNTETLRFRQYLGAQYSNKNNMREADEKGFAYPMVAVYLLGHKVGNIKEPIVYVNHDVFDYNGNVVADVNEEPFVESLTHNSIIVQIPLLHGNVNNRLEKVLSVFDQTQVEGDTQQVLKIDEDKYADDSDMLYVLHKLTAAAANSEMRQDMNVEDEYYKAIEDRDTAIMQRDKMLKEQEQQLSQQSEQLSQQSEQLSQQSEQLSQQSEQLSQQSEQLTLKDEQLRNMAKALFAKGMTEEQISTMTGISLENVVKLLK</sequence>
<dbReference type="RefSeq" id="WP_042517354.1">
    <property type="nucleotide sequence ID" value="NZ_JXQI01000031.1"/>
</dbReference>
<evidence type="ECO:0000256" key="1">
    <source>
        <dbReference type="SAM" id="MobiDB-lite"/>
    </source>
</evidence>
<feature type="region of interest" description="Disordered" evidence="1">
    <location>
        <begin position="263"/>
        <end position="302"/>
    </location>
</feature>
<feature type="compositionally biased region" description="Low complexity" evidence="1">
    <location>
        <begin position="266"/>
        <end position="302"/>
    </location>
</feature>
<name>A0A0D0IYQ7_9BACT</name>
<dbReference type="AlphaFoldDB" id="A0A0D0IYQ7"/>
<dbReference type="EMBL" id="JXQK01000015">
    <property type="protein sequence ID" value="KIP64766.1"/>
    <property type="molecule type" value="Genomic_DNA"/>
</dbReference>
<organism evidence="2 3">
    <name type="scientific">Prevotella pectinovora</name>
    <dbReference type="NCBI Taxonomy" id="1602169"/>
    <lineage>
        <taxon>Bacteria</taxon>
        <taxon>Pseudomonadati</taxon>
        <taxon>Bacteroidota</taxon>
        <taxon>Bacteroidia</taxon>
        <taxon>Bacteroidales</taxon>
        <taxon>Prevotellaceae</taxon>
        <taxon>Prevotella</taxon>
    </lineage>
</organism>
<dbReference type="OrthoDB" id="1049441at2"/>
<proteinExistence type="predicted"/>
<reference evidence="2 3" key="1">
    <citation type="submission" date="2015-01" db="EMBL/GenBank/DDBJ databases">
        <title>Comparative genomics of non-oral Prevotella species.</title>
        <authorList>
            <person name="Accetto T."/>
            <person name="Nograsek B."/>
            <person name="Avgustin G."/>
        </authorList>
    </citation>
    <scope>NUCLEOTIDE SEQUENCE [LARGE SCALE GENOMIC DNA]</scope>
    <source>
        <strain evidence="2 3">P5-119</strain>
    </source>
</reference>
<protein>
    <recommendedName>
        <fullName evidence="4">PD-(D/E)XK nuclease family transposase</fullName>
    </recommendedName>
</protein>
<dbReference type="Proteomes" id="UP000032046">
    <property type="component" value="Unassembled WGS sequence"/>
</dbReference>
<comment type="caution">
    <text evidence="2">The sequence shown here is derived from an EMBL/GenBank/DDBJ whole genome shotgun (WGS) entry which is preliminary data.</text>
</comment>
<evidence type="ECO:0000313" key="3">
    <source>
        <dbReference type="Proteomes" id="UP000032046"/>
    </source>
</evidence>